<dbReference type="PROSITE" id="PS00761">
    <property type="entry name" value="SPASE_I_3"/>
    <property type="match status" value="1"/>
</dbReference>
<dbReference type="PANTHER" id="PTHR10806">
    <property type="entry name" value="SIGNAL PEPTIDASE COMPLEX CATALYTIC SUBUNIT SEC11"/>
    <property type="match status" value="1"/>
</dbReference>
<dbReference type="GO" id="GO:0006465">
    <property type="term" value="P:signal peptide processing"/>
    <property type="evidence" value="ECO:0007669"/>
    <property type="project" value="InterPro"/>
</dbReference>
<evidence type="ECO:0000256" key="4">
    <source>
        <dbReference type="ARBA" id="ARBA00045533"/>
    </source>
</evidence>
<dbReference type="GO" id="GO:0004252">
    <property type="term" value="F:serine-type endopeptidase activity"/>
    <property type="evidence" value="ECO:0007669"/>
    <property type="project" value="InterPro"/>
</dbReference>
<dbReference type="InterPro" id="IPR001733">
    <property type="entry name" value="Peptidase_S26B"/>
</dbReference>
<comment type="function">
    <text evidence="4">Catalytic component of the signal peptidase complex (SPC) which catalyzes the cleavage of N-terminal signal sequences from nascent proteins as they are translocated into the lumen of the endoplasmic reticulum. Specifically cleaves N-terminal signal peptides that contain a hydrophobic alpha-helix (h-region) shorter than 18-20 amino acids.</text>
</comment>
<proteinExistence type="predicted"/>
<comment type="subcellular location">
    <subcellularLocation>
        <location evidence="1">Endoplasmic reticulum membrane</location>
        <topology evidence="1">Single-pass type II membrane protein</topology>
    </subcellularLocation>
</comment>
<name>A0A3P7L9L1_DIBLA</name>
<dbReference type="GO" id="GO:0005787">
    <property type="term" value="C:signal peptidase complex"/>
    <property type="evidence" value="ECO:0007669"/>
    <property type="project" value="TreeGrafter"/>
</dbReference>
<protein>
    <recommendedName>
        <fullName evidence="2">Signal peptidase complex catalytic subunit SEC11</fullName>
    </recommendedName>
    <alternativeName>
        <fullName evidence="3">Signal peptidase complex catalytic subunit sec11</fullName>
    </alternativeName>
</protein>
<keyword evidence="6" id="KW-1185">Reference proteome</keyword>
<evidence type="ECO:0000256" key="2">
    <source>
        <dbReference type="ARBA" id="ARBA00019685"/>
    </source>
</evidence>
<dbReference type="InterPro" id="IPR019758">
    <property type="entry name" value="Pept_S26A_signal_pept_1_CS"/>
</dbReference>
<dbReference type="OrthoDB" id="10257561at2759"/>
<gene>
    <name evidence="5" type="ORF">DILT_LOCUS9135</name>
</gene>
<sequence>MLAAPLQRNNGTVKFLTKGDNNAVDDRGLYASGQDWLERKHVMGRAKGFLPYIGMVTIIMNDYPKFKVGCPLFSLFAYAFHYATSISQPFDLQHNNAIGNMVNDRLLNDPVGEHARPIVPWSL</sequence>
<evidence type="ECO:0000256" key="3">
    <source>
        <dbReference type="ARBA" id="ARBA00021755"/>
    </source>
</evidence>
<dbReference type="EMBL" id="UYRU01056074">
    <property type="protein sequence ID" value="VDN13304.1"/>
    <property type="molecule type" value="Genomic_DNA"/>
</dbReference>
<dbReference type="PANTHER" id="PTHR10806:SF6">
    <property type="entry name" value="SIGNAL PEPTIDASE COMPLEX CATALYTIC SUBUNIT SEC11"/>
    <property type="match status" value="1"/>
</dbReference>
<evidence type="ECO:0000256" key="1">
    <source>
        <dbReference type="ARBA" id="ARBA00004648"/>
    </source>
</evidence>
<dbReference type="AlphaFoldDB" id="A0A3P7L9L1"/>
<organism evidence="5 6">
    <name type="scientific">Dibothriocephalus latus</name>
    <name type="common">Fish tapeworm</name>
    <name type="synonym">Diphyllobothrium latum</name>
    <dbReference type="NCBI Taxonomy" id="60516"/>
    <lineage>
        <taxon>Eukaryota</taxon>
        <taxon>Metazoa</taxon>
        <taxon>Spiralia</taxon>
        <taxon>Lophotrochozoa</taxon>
        <taxon>Platyhelminthes</taxon>
        <taxon>Cestoda</taxon>
        <taxon>Eucestoda</taxon>
        <taxon>Diphyllobothriidea</taxon>
        <taxon>Diphyllobothriidae</taxon>
        <taxon>Dibothriocephalus</taxon>
    </lineage>
</organism>
<dbReference type="Proteomes" id="UP000281553">
    <property type="component" value="Unassembled WGS sequence"/>
</dbReference>
<evidence type="ECO:0000313" key="6">
    <source>
        <dbReference type="Proteomes" id="UP000281553"/>
    </source>
</evidence>
<accession>A0A3P7L9L1</accession>
<reference evidence="5 6" key="1">
    <citation type="submission" date="2018-11" db="EMBL/GenBank/DDBJ databases">
        <authorList>
            <consortium name="Pathogen Informatics"/>
        </authorList>
    </citation>
    <scope>NUCLEOTIDE SEQUENCE [LARGE SCALE GENOMIC DNA]</scope>
</reference>
<evidence type="ECO:0000313" key="5">
    <source>
        <dbReference type="EMBL" id="VDN13304.1"/>
    </source>
</evidence>